<dbReference type="EMBL" id="LFKP01000016">
    <property type="protein sequence ID" value="OHV93820.1"/>
    <property type="molecule type" value="Genomic_DNA"/>
</dbReference>
<comment type="caution">
    <text evidence="3">The sequence shown here is derived from an EMBL/GenBank/DDBJ whole genome shotgun (WGS) entry which is preliminary data.</text>
</comment>
<dbReference type="InterPro" id="IPR050356">
    <property type="entry name" value="SulA_CellDiv_inhibitor"/>
</dbReference>
<keyword evidence="1" id="KW-0227">DNA damage</keyword>
<dbReference type="GO" id="GO:0006281">
    <property type="term" value="P:DNA repair"/>
    <property type="evidence" value="ECO:0007669"/>
    <property type="project" value="InterPro"/>
</dbReference>
<name>A0A1S1U001_9BURK</name>
<geneLocation type="plasmid" evidence="3">
    <name>pMEG01</name>
</geneLocation>
<feature type="domain" description="UmuC" evidence="2">
    <location>
        <begin position="29"/>
        <end position="147"/>
    </location>
</feature>
<dbReference type="CDD" id="cd03468">
    <property type="entry name" value="PolY_like"/>
    <property type="match status" value="1"/>
</dbReference>
<accession>A0A1S1U001</accession>
<dbReference type="PANTHER" id="PTHR35369:SF2">
    <property type="entry name" value="BLR3025 PROTEIN"/>
    <property type="match status" value="1"/>
</dbReference>
<keyword evidence="3" id="KW-0614">Plasmid</keyword>
<reference evidence="3 4" key="1">
    <citation type="submission" date="2015-06" db="EMBL/GenBank/DDBJ databases">
        <title>Draft genome sequencing of a biphenyl-degrading bacterium, Janthinobacterium lividum MEG1.</title>
        <authorList>
            <person name="Shimodaira J."/>
            <person name="Hatta T."/>
        </authorList>
    </citation>
    <scope>NUCLEOTIDE SEQUENCE [LARGE SCALE GENOMIC DNA]</scope>
    <source>
        <strain evidence="3 4">MEG1</strain>
        <plasmid evidence="3">pMEG01</plasmid>
    </source>
</reference>
<evidence type="ECO:0000259" key="2">
    <source>
        <dbReference type="Pfam" id="PF00817"/>
    </source>
</evidence>
<dbReference type="InterPro" id="IPR001126">
    <property type="entry name" value="UmuC"/>
</dbReference>
<evidence type="ECO:0000313" key="3">
    <source>
        <dbReference type="EMBL" id="OHV93820.1"/>
    </source>
</evidence>
<dbReference type="Proteomes" id="UP000179840">
    <property type="component" value="Unassembled WGS sequence"/>
</dbReference>
<dbReference type="PANTHER" id="PTHR35369">
    <property type="entry name" value="BLR3025 PROTEIN-RELATED"/>
    <property type="match status" value="1"/>
</dbReference>
<dbReference type="InterPro" id="IPR043502">
    <property type="entry name" value="DNA/RNA_pol_sf"/>
</dbReference>
<dbReference type="SUPFAM" id="SSF56672">
    <property type="entry name" value="DNA/RNA polymerases"/>
    <property type="match status" value="1"/>
</dbReference>
<organism evidence="3 4">
    <name type="scientific">Janthinobacterium lividum</name>
    <dbReference type="NCBI Taxonomy" id="29581"/>
    <lineage>
        <taxon>Bacteria</taxon>
        <taxon>Pseudomonadati</taxon>
        <taxon>Pseudomonadota</taxon>
        <taxon>Betaproteobacteria</taxon>
        <taxon>Burkholderiales</taxon>
        <taxon>Oxalobacteraceae</taxon>
        <taxon>Janthinobacterium</taxon>
    </lineage>
</organism>
<evidence type="ECO:0000313" key="4">
    <source>
        <dbReference type="Proteomes" id="UP000179840"/>
    </source>
</evidence>
<dbReference type="Pfam" id="PF00817">
    <property type="entry name" value="IMS"/>
    <property type="match status" value="1"/>
</dbReference>
<sequence>MKTPLLLTLYLPLLPLETLRPSWSEAGSYVVVDGGKVLVASTEAIDAGVRIGMRSGGVETIAPGAIILDRDIEKESRALDSIAMVMLQFTPEVAFTDDFSLLLNVGASLSLFGGALSLCRRVRDSIRRLGFTGRLGAAPTAEGAWLLAHVKSGRHSPRRRCLQSATLAFRLDGLPCSLVPSAAPFLTWFDGIGASTLSDVRKLPRAGLLRRTSKQLLHALDRAYGDIEEMHRWISVPAQFSAHIETFDRIEHAEALMHGATTLILQLIGWLAARQLAVITFRLLLEHERGRSAVPPTPVEITLAEPAWKEAHLLRLLKERLARTELSAPVIGLRLEVVQLESRQALTDQLFPEPGGSPADFTRLLELLSARLGPENVLVPVLSPDHRPEQCNSWGPATAKMTSSTEDELVLDRPCFVLPKPIQLLTRDERPFYLSPLRLIRGPERLEAGWWDAKSVARDYYVAQGTDATCYWIYLERIVDSRWFLHGLYA</sequence>
<gene>
    <name evidence="3" type="ORF">AKG95_28360</name>
</gene>
<proteinExistence type="predicted"/>
<evidence type="ECO:0000256" key="1">
    <source>
        <dbReference type="ARBA" id="ARBA00022763"/>
    </source>
</evidence>
<dbReference type="AlphaFoldDB" id="A0A1S1U001"/>
<dbReference type="RefSeq" id="WP_071080540.1">
    <property type="nucleotide sequence ID" value="NZ_LFKP01000016.1"/>
</dbReference>
<protein>
    <submittedName>
        <fullName evidence="3">DNA polymerase</fullName>
    </submittedName>
</protein>